<feature type="transmembrane region" description="Helical" evidence="7">
    <location>
        <begin position="190"/>
        <end position="211"/>
    </location>
</feature>
<proteinExistence type="inferred from homology"/>
<dbReference type="GO" id="GO:0055085">
    <property type="term" value="P:transmembrane transport"/>
    <property type="evidence" value="ECO:0007669"/>
    <property type="project" value="InterPro"/>
</dbReference>
<feature type="domain" description="ABC transmembrane type-1" evidence="8">
    <location>
        <begin position="79"/>
        <end position="269"/>
    </location>
</feature>
<evidence type="ECO:0000313" key="9">
    <source>
        <dbReference type="EMBL" id="OYD08447.1"/>
    </source>
</evidence>
<dbReference type="GO" id="GO:0005886">
    <property type="term" value="C:plasma membrane"/>
    <property type="evidence" value="ECO:0007669"/>
    <property type="project" value="UniProtKB-SubCell"/>
</dbReference>
<dbReference type="Gene3D" id="1.10.3720.10">
    <property type="entry name" value="MetI-like"/>
    <property type="match status" value="1"/>
</dbReference>
<evidence type="ECO:0000256" key="4">
    <source>
        <dbReference type="ARBA" id="ARBA00022692"/>
    </source>
</evidence>
<dbReference type="Proteomes" id="UP000215459">
    <property type="component" value="Unassembled WGS sequence"/>
</dbReference>
<comment type="subcellular location">
    <subcellularLocation>
        <location evidence="1 7">Cell membrane</location>
        <topology evidence="1 7">Multi-pass membrane protein</topology>
    </subcellularLocation>
</comment>
<gene>
    <name evidence="9" type="ORF">CHM34_06340</name>
</gene>
<keyword evidence="5 7" id="KW-1133">Transmembrane helix</keyword>
<evidence type="ECO:0000256" key="3">
    <source>
        <dbReference type="ARBA" id="ARBA00022475"/>
    </source>
</evidence>
<dbReference type="InterPro" id="IPR035906">
    <property type="entry name" value="MetI-like_sf"/>
</dbReference>
<dbReference type="OrthoDB" id="9794684at2"/>
<reference evidence="9 10" key="1">
    <citation type="submission" date="2017-07" db="EMBL/GenBank/DDBJ databases">
        <title>The genome sequence of Paludifilum halophilum highlights mechanisms for microbial adaptation to high salt environemnts.</title>
        <authorList>
            <person name="Belbahri L."/>
        </authorList>
    </citation>
    <scope>NUCLEOTIDE SEQUENCE [LARGE SCALE GENOMIC DNA]</scope>
    <source>
        <strain evidence="9 10">DSM 102817</strain>
    </source>
</reference>
<dbReference type="InterPro" id="IPR000515">
    <property type="entry name" value="MetI-like"/>
</dbReference>
<evidence type="ECO:0000256" key="6">
    <source>
        <dbReference type="ARBA" id="ARBA00023136"/>
    </source>
</evidence>
<dbReference type="PANTHER" id="PTHR43744:SF12">
    <property type="entry name" value="ABC TRANSPORTER PERMEASE PROTEIN MG189-RELATED"/>
    <property type="match status" value="1"/>
</dbReference>
<evidence type="ECO:0000313" key="10">
    <source>
        <dbReference type="Proteomes" id="UP000215459"/>
    </source>
</evidence>
<feature type="transmembrane region" description="Helical" evidence="7">
    <location>
        <begin position="148"/>
        <end position="169"/>
    </location>
</feature>
<feature type="transmembrane region" description="Helical" evidence="7">
    <location>
        <begin position="18"/>
        <end position="37"/>
    </location>
</feature>
<keyword evidence="4 7" id="KW-0812">Transmembrane</keyword>
<evidence type="ECO:0000256" key="5">
    <source>
        <dbReference type="ARBA" id="ARBA00022989"/>
    </source>
</evidence>
<feature type="transmembrane region" description="Helical" evidence="7">
    <location>
        <begin position="83"/>
        <end position="105"/>
    </location>
</feature>
<keyword evidence="6 7" id="KW-0472">Membrane</keyword>
<dbReference type="AlphaFoldDB" id="A0A235B988"/>
<protein>
    <submittedName>
        <fullName evidence="9">Sugar ABC transporter permease</fullName>
    </submittedName>
</protein>
<sequence length="284" mass="32537">MKGSPIMKKPLRIKPVQWVLHIVLSLGAVVMVFPFLWTLSSSLKTPAQIFQIPPIWLPNPVQWENFIRTLEVMPFDAAYFNSFYITVVVVISQVFFCSLAAYAFAKFQFPGDKFLFLLVISMMMVPKQVIIVPQYLMLQQFGWVDTHWALIMPELLFKAFGIFLLRQFIMGIPRELEEAAIVDGAHPLRIWWSVIFPLIRPALAAFAIFAFKDMWNQFLEPLIYLNSPQLFTVPMLLNSFKGLYTADWALMMAGAVISILPILIVYVILQRQIIEGIALTGMKG</sequence>
<comment type="similarity">
    <text evidence="7">Belongs to the binding-protein-dependent transport system permease family.</text>
</comment>
<feature type="transmembrane region" description="Helical" evidence="7">
    <location>
        <begin position="114"/>
        <end position="136"/>
    </location>
</feature>
<keyword evidence="10" id="KW-1185">Reference proteome</keyword>
<dbReference type="SUPFAM" id="SSF161098">
    <property type="entry name" value="MetI-like"/>
    <property type="match status" value="1"/>
</dbReference>
<evidence type="ECO:0000256" key="1">
    <source>
        <dbReference type="ARBA" id="ARBA00004651"/>
    </source>
</evidence>
<dbReference type="Pfam" id="PF00528">
    <property type="entry name" value="BPD_transp_1"/>
    <property type="match status" value="1"/>
</dbReference>
<evidence type="ECO:0000256" key="2">
    <source>
        <dbReference type="ARBA" id="ARBA00022448"/>
    </source>
</evidence>
<dbReference type="EMBL" id="NOWF01000003">
    <property type="protein sequence ID" value="OYD08447.1"/>
    <property type="molecule type" value="Genomic_DNA"/>
</dbReference>
<comment type="caution">
    <text evidence="9">The sequence shown here is derived from an EMBL/GenBank/DDBJ whole genome shotgun (WGS) entry which is preliminary data.</text>
</comment>
<dbReference type="CDD" id="cd06261">
    <property type="entry name" value="TM_PBP2"/>
    <property type="match status" value="1"/>
</dbReference>
<accession>A0A235B988</accession>
<name>A0A235B988_9BACL</name>
<feature type="transmembrane region" description="Helical" evidence="7">
    <location>
        <begin position="248"/>
        <end position="269"/>
    </location>
</feature>
<keyword evidence="2 7" id="KW-0813">Transport</keyword>
<organism evidence="9 10">
    <name type="scientific">Paludifilum halophilum</name>
    <dbReference type="NCBI Taxonomy" id="1642702"/>
    <lineage>
        <taxon>Bacteria</taxon>
        <taxon>Bacillati</taxon>
        <taxon>Bacillota</taxon>
        <taxon>Bacilli</taxon>
        <taxon>Bacillales</taxon>
        <taxon>Thermoactinomycetaceae</taxon>
        <taxon>Paludifilum</taxon>
    </lineage>
</organism>
<dbReference type="PROSITE" id="PS50928">
    <property type="entry name" value="ABC_TM1"/>
    <property type="match status" value="1"/>
</dbReference>
<evidence type="ECO:0000256" key="7">
    <source>
        <dbReference type="RuleBase" id="RU363032"/>
    </source>
</evidence>
<dbReference type="PANTHER" id="PTHR43744">
    <property type="entry name" value="ABC TRANSPORTER PERMEASE PROTEIN MG189-RELATED-RELATED"/>
    <property type="match status" value="1"/>
</dbReference>
<keyword evidence="3" id="KW-1003">Cell membrane</keyword>
<evidence type="ECO:0000259" key="8">
    <source>
        <dbReference type="PROSITE" id="PS50928"/>
    </source>
</evidence>